<keyword evidence="3" id="KW-1185">Reference proteome</keyword>
<feature type="region of interest" description="Disordered" evidence="1">
    <location>
        <begin position="40"/>
        <end position="73"/>
    </location>
</feature>
<dbReference type="AlphaFoldDB" id="A0A9D4KJ56"/>
<dbReference type="EMBL" id="JAIWYP010000004">
    <property type="protein sequence ID" value="KAH3840847.1"/>
    <property type="molecule type" value="Genomic_DNA"/>
</dbReference>
<evidence type="ECO:0000313" key="3">
    <source>
        <dbReference type="Proteomes" id="UP000828390"/>
    </source>
</evidence>
<protein>
    <submittedName>
        <fullName evidence="2">Uncharacterized protein</fullName>
    </submittedName>
</protein>
<accession>A0A9D4KJ56</accession>
<feature type="compositionally biased region" description="Polar residues" evidence="1">
    <location>
        <begin position="58"/>
        <end position="73"/>
    </location>
</feature>
<evidence type="ECO:0000313" key="2">
    <source>
        <dbReference type="EMBL" id="KAH3840847.1"/>
    </source>
</evidence>
<evidence type="ECO:0000256" key="1">
    <source>
        <dbReference type="SAM" id="MobiDB-lite"/>
    </source>
</evidence>
<sequence>MCDFTENSSSPNNQTMKPCVTLQRTQLLTKQRDHETMCDFTEDSYSPKNKTTKPCVASQRTAPHQTTRPGNHV</sequence>
<organism evidence="2 3">
    <name type="scientific">Dreissena polymorpha</name>
    <name type="common">Zebra mussel</name>
    <name type="synonym">Mytilus polymorpha</name>
    <dbReference type="NCBI Taxonomy" id="45954"/>
    <lineage>
        <taxon>Eukaryota</taxon>
        <taxon>Metazoa</taxon>
        <taxon>Spiralia</taxon>
        <taxon>Lophotrochozoa</taxon>
        <taxon>Mollusca</taxon>
        <taxon>Bivalvia</taxon>
        <taxon>Autobranchia</taxon>
        <taxon>Heteroconchia</taxon>
        <taxon>Euheterodonta</taxon>
        <taxon>Imparidentia</taxon>
        <taxon>Neoheterodontei</taxon>
        <taxon>Myida</taxon>
        <taxon>Dreissenoidea</taxon>
        <taxon>Dreissenidae</taxon>
        <taxon>Dreissena</taxon>
    </lineage>
</organism>
<reference evidence="2" key="2">
    <citation type="submission" date="2020-11" db="EMBL/GenBank/DDBJ databases">
        <authorList>
            <person name="McCartney M.A."/>
            <person name="Auch B."/>
            <person name="Kono T."/>
            <person name="Mallez S."/>
            <person name="Becker A."/>
            <person name="Gohl D.M."/>
            <person name="Silverstein K.A.T."/>
            <person name="Koren S."/>
            <person name="Bechman K.B."/>
            <person name="Herman A."/>
            <person name="Abrahante J.E."/>
            <person name="Garbe J."/>
        </authorList>
    </citation>
    <scope>NUCLEOTIDE SEQUENCE</scope>
    <source>
        <strain evidence="2">Duluth1</strain>
        <tissue evidence="2">Whole animal</tissue>
    </source>
</reference>
<comment type="caution">
    <text evidence="2">The sequence shown here is derived from an EMBL/GenBank/DDBJ whole genome shotgun (WGS) entry which is preliminary data.</text>
</comment>
<gene>
    <name evidence="2" type="ORF">DPMN_114304</name>
</gene>
<dbReference type="Proteomes" id="UP000828390">
    <property type="component" value="Unassembled WGS sequence"/>
</dbReference>
<proteinExistence type="predicted"/>
<name>A0A9D4KJ56_DREPO</name>
<reference evidence="2" key="1">
    <citation type="journal article" date="2019" name="bioRxiv">
        <title>The Genome of the Zebra Mussel, Dreissena polymorpha: A Resource for Invasive Species Research.</title>
        <authorList>
            <person name="McCartney M.A."/>
            <person name="Auch B."/>
            <person name="Kono T."/>
            <person name="Mallez S."/>
            <person name="Zhang Y."/>
            <person name="Obille A."/>
            <person name="Becker A."/>
            <person name="Abrahante J.E."/>
            <person name="Garbe J."/>
            <person name="Badalamenti J.P."/>
            <person name="Herman A."/>
            <person name="Mangelson H."/>
            <person name="Liachko I."/>
            <person name="Sullivan S."/>
            <person name="Sone E.D."/>
            <person name="Koren S."/>
            <person name="Silverstein K.A.T."/>
            <person name="Beckman K.B."/>
            <person name="Gohl D.M."/>
        </authorList>
    </citation>
    <scope>NUCLEOTIDE SEQUENCE</scope>
    <source>
        <strain evidence="2">Duluth1</strain>
        <tissue evidence="2">Whole animal</tissue>
    </source>
</reference>